<evidence type="ECO:0000313" key="3">
    <source>
        <dbReference type="Proteomes" id="UP000232323"/>
    </source>
</evidence>
<feature type="region of interest" description="Disordered" evidence="1">
    <location>
        <begin position="196"/>
        <end position="223"/>
    </location>
</feature>
<reference evidence="2 3" key="1">
    <citation type="submission" date="2017-08" db="EMBL/GenBank/DDBJ databases">
        <title>Acidophilic green algal genome provides insights into adaptation to an acidic environment.</title>
        <authorList>
            <person name="Hirooka S."/>
            <person name="Hirose Y."/>
            <person name="Kanesaki Y."/>
            <person name="Higuchi S."/>
            <person name="Fujiwara T."/>
            <person name="Onuma R."/>
            <person name="Era A."/>
            <person name="Ohbayashi R."/>
            <person name="Uzuka A."/>
            <person name="Nozaki H."/>
            <person name="Yoshikawa H."/>
            <person name="Miyagishima S.Y."/>
        </authorList>
    </citation>
    <scope>NUCLEOTIDE SEQUENCE [LARGE SCALE GENOMIC DNA]</scope>
    <source>
        <strain evidence="2 3">NIES-2499</strain>
    </source>
</reference>
<evidence type="ECO:0000256" key="1">
    <source>
        <dbReference type="SAM" id="MobiDB-lite"/>
    </source>
</evidence>
<keyword evidence="3" id="KW-1185">Reference proteome</keyword>
<comment type="caution">
    <text evidence="2">The sequence shown here is derived from an EMBL/GenBank/DDBJ whole genome shotgun (WGS) entry which is preliminary data.</text>
</comment>
<dbReference type="Proteomes" id="UP000232323">
    <property type="component" value="Unassembled WGS sequence"/>
</dbReference>
<organism evidence="2 3">
    <name type="scientific">Chlamydomonas eustigma</name>
    <dbReference type="NCBI Taxonomy" id="1157962"/>
    <lineage>
        <taxon>Eukaryota</taxon>
        <taxon>Viridiplantae</taxon>
        <taxon>Chlorophyta</taxon>
        <taxon>core chlorophytes</taxon>
        <taxon>Chlorophyceae</taxon>
        <taxon>CS clade</taxon>
        <taxon>Chlamydomonadales</taxon>
        <taxon>Chlamydomonadaceae</taxon>
        <taxon>Chlamydomonas</taxon>
    </lineage>
</organism>
<dbReference type="EMBL" id="BEGY01000135">
    <property type="protein sequence ID" value="GAX84756.1"/>
    <property type="molecule type" value="Genomic_DNA"/>
</dbReference>
<evidence type="ECO:0000313" key="2">
    <source>
        <dbReference type="EMBL" id="GAX84756.1"/>
    </source>
</evidence>
<gene>
    <name evidence="2" type="ORF">CEUSTIGMA_g12178.t1</name>
</gene>
<dbReference type="OrthoDB" id="563544at2759"/>
<accession>A0A250XNY8</accession>
<dbReference type="STRING" id="1157962.A0A250XNY8"/>
<name>A0A250XNY8_9CHLO</name>
<proteinExistence type="predicted"/>
<protein>
    <submittedName>
        <fullName evidence="2">Uncharacterized protein</fullName>
    </submittedName>
</protein>
<dbReference type="AlphaFoldDB" id="A0A250XNY8"/>
<sequence>MAVRRTDEHTPCSKNLQSKQINGAEVDCREIVCPAHHQNSKSFRLNDPGRINIYYMVGLYGGNPAVMKQYYTESGATSARYKTERWNRGIQTHLNALSSASTKGVSWTAHEWCLRTTSGGPVVLKPRWARLRLSLYGGKKRVFANFFNRLSVRLPFPAYKECASRVATYSTDEFEGALPRRFDTSTASGIRPQVFSSWPALQPGPEQVRQPRPQRRSQHPAVLGRSEAGYSLASHKGLYESEKILRAFNRHSFCSLDAVLEGLQRVHPKISSPTPQPLEAHEAQRVHPLQASQRQLFLHWEGWKRPRNDEMCSGHIDIIKGVLPDGYFDIPVHRPDFNLDLLLKGIQFVDAPCGSYGIRDDSVIFKKNKKHILCSTTSLVNLFYERTNGETELFQHHKGFFAHLHAMTTDPGNTVLKIRNKIITSVLGYCLLAARDANALFAGMVLHVITDSYSPAHTIREKTVPKRDCIVEKREDDPDRRMRLAVHEQLKTLAKEDYLYSKAELRRKLPTSAFTSRKHAMLWKAYLSFKFEYDLNKQVATFAPTNRGATGPERNGDIISFQYYENQPLLLHMKLDLLRYVKPELYSRMHDECLAFLTYYRQAVLSGDVNTFLKRVRKLLLQRTFRIHQRYLNDTTHWIVRW</sequence>